<dbReference type="InterPro" id="IPR051800">
    <property type="entry name" value="PqiA-PqiB_transport"/>
</dbReference>
<evidence type="ECO:0000256" key="5">
    <source>
        <dbReference type="ARBA" id="ARBA00022989"/>
    </source>
</evidence>
<comment type="caution">
    <text evidence="8">The sequence shown here is derived from an EMBL/GenBank/DDBJ whole genome shotgun (WGS) entry which is preliminary data.</text>
</comment>
<name>A0ABU6K421_9RHOO</name>
<evidence type="ECO:0000256" key="3">
    <source>
        <dbReference type="ARBA" id="ARBA00022519"/>
    </source>
</evidence>
<evidence type="ECO:0000256" key="2">
    <source>
        <dbReference type="ARBA" id="ARBA00022475"/>
    </source>
</evidence>
<dbReference type="InterPro" id="IPR007498">
    <property type="entry name" value="PqiA-like"/>
</dbReference>
<evidence type="ECO:0000256" key="1">
    <source>
        <dbReference type="ARBA" id="ARBA00004533"/>
    </source>
</evidence>
<dbReference type="PANTHER" id="PTHR30462">
    <property type="entry name" value="INTERMEMBRANE TRANSPORT PROTEIN PQIB-RELATED"/>
    <property type="match status" value="1"/>
</dbReference>
<keyword evidence="9" id="KW-1185">Reference proteome</keyword>
<protein>
    <submittedName>
        <fullName evidence="8">Paraquat-inducible protein A</fullName>
    </submittedName>
</protein>
<feature type="transmembrane region" description="Helical" evidence="7">
    <location>
        <begin position="158"/>
        <end position="178"/>
    </location>
</feature>
<evidence type="ECO:0000256" key="7">
    <source>
        <dbReference type="SAM" id="Phobius"/>
    </source>
</evidence>
<sequence>MKHAADSPAALAAHFPAGSAARSGLTGCHACGQIVRLGIEARAQCPRCGSSVHLRKPNSLSRCWAFLIAAMVLYVPANVLPIMITTSFGDTQSNTILSGIIVLWNSGSWDLALIVFIASMVVPLGKLLALVVLLFSVQRHPLGNLRQLSRLYRLVEMVGKWSMLDVYVVTLLATVVRFDAFMSVHAGSGALAFGGVVVLTMLAAQAFDPRLLWDAAHDDEAQGTARLKTREEKNNA</sequence>
<keyword evidence="4 7" id="KW-0812">Transmembrane</keyword>
<gene>
    <name evidence="8" type="ORF">VVD49_11730</name>
</gene>
<proteinExistence type="predicted"/>
<keyword evidence="6 7" id="KW-0472">Membrane</keyword>
<comment type="subcellular location">
    <subcellularLocation>
        <location evidence="1">Cell inner membrane</location>
    </subcellularLocation>
</comment>
<feature type="transmembrane region" description="Helical" evidence="7">
    <location>
        <begin position="184"/>
        <end position="204"/>
    </location>
</feature>
<reference evidence="8 9" key="1">
    <citation type="submission" date="2024-01" db="EMBL/GenBank/DDBJ databases">
        <title>Uliginosibacterium soil sp. nov.</title>
        <authorList>
            <person name="Lv Y."/>
        </authorList>
    </citation>
    <scope>NUCLEOTIDE SEQUENCE [LARGE SCALE GENOMIC DNA]</scope>
    <source>
        <strain evidence="8 9">H3</strain>
    </source>
</reference>
<evidence type="ECO:0000313" key="8">
    <source>
        <dbReference type="EMBL" id="MEC5386397.1"/>
    </source>
</evidence>
<keyword evidence="3" id="KW-0997">Cell inner membrane</keyword>
<dbReference type="Pfam" id="PF04403">
    <property type="entry name" value="PqiA"/>
    <property type="match status" value="1"/>
</dbReference>
<keyword evidence="5 7" id="KW-1133">Transmembrane helix</keyword>
<organism evidence="8 9">
    <name type="scientific">Uliginosibacterium silvisoli</name>
    <dbReference type="NCBI Taxonomy" id="3114758"/>
    <lineage>
        <taxon>Bacteria</taxon>
        <taxon>Pseudomonadati</taxon>
        <taxon>Pseudomonadota</taxon>
        <taxon>Betaproteobacteria</taxon>
        <taxon>Rhodocyclales</taxon>
        <taxon>Zoogloeaceae</taxon>
        <taxon>Uliginosibacterium</taxon>
    </lineage>
</organism>
<dbReference type="EMBL" id="JAYXHS010000002">
    <property type="protein sequence ID" value="MEC5386397.1"/>
    <property type="molecule type" value="Genomic_DNA"/>
</dbReference>
<feature type="transmembrane region" description="Helical" evidence="7">
    <location>
        <begin position="111"/>
        <end position="137"/>
    </location>
</feature>
<dbReference type="PANTHER" id="PTHR30462:SF3">
    <property type="entry name" value="INTERMEMBRANE TRANSPORT PROTEIN PQIA"/>
    <property type="match status" value="1"/>
</dbReference>
<feature type="transmembrane region" description="Helical" evidence="7">
    <location>
        <begin position="63"/>
        <end position="84"/>
    </location>
</feature>
<keyword evidence="2" id="KW-1003">Cell membrane</keyword>
<accession>A0ABU6K421</accession>
<evidence type="ECO:0000313" key="9">
    <source>
        <dbReference type="Proteomes" id="UP001331561"/>
    </source>
</evidence>
<dbReference type="Proteomes" id="UP001331561">
    <property type="component" value="Unassembled WGS sequence"/>
</dbReference>
<evidence type="ECO:0000256" key="6">
    <source>
        <dbReference type="ARBA" id="ARBA00023136"/>
    </source>
</evidence>
<evidence type="ECO:0000256" key="4">
    <source>
        <dbReference type="ARBA" id="ARBA00022692"/>
    </source>
</evidence>
<dbReference type="RefSeq" id="WP_327599364.1">
    <property type="nucleotide sequence ID" value="NZ_JAYXHS010000002.1"/>
</dbReference>